<comment type="caution">
    <text evidence="3">The sequence shown here is derived from an EMBL/GenBank/DDBJ whole genome shotgun (WGS) entry which is preliminary data.</text>
</comment>
<dbReference type="EMBL" id="JBHTHX010000026">
    <property type="protein sequence ID" value="MFD0883322.1"/>
    <property type="molecule type" value="Genomic_DNA"/>
</dbReference>
<keyword evidence="2" id="KW-0460">Magnesium</keyword>
<dbReference type="PANTHER" id="PTHR35201:SF4">
    <property type="entry name" value="BETA-PINACENE SYNTHASE-RELATED"/>
    <property type="match status" value="1"/>
</dbReference>
<dbReference type="InterPro" id="IPR008949">
    <property type="entry name" value="Isoprenoid_synthase_dom_sf"/>
</dbReference>
<comment type="similarity">
    <text evidence="2">Belongs to the terpene synthase family.</text>
</comment>
<comment type="cofactor">
    <cofactor evidence="2">
        <name>Mg(2+)</name>
        <dbReference type="ChEBI" id="CHEBI:18420"/>
    </cofactor>
</comment>
<keyword evidence="1 2" id="KW-0456">Lyase</keyword>
<dbReference type="EC" id="4.2.3.-" evidence="2"/>
<proteinExistence type="inferred from homology"/>
<keyword evidence="2" id="KW-0479">Metal-binding</keyword>
<name>A0ABW3DJZ6_9ACTN</name>
<dbReference type="InterPro" id="IPR034686">
    <property type="entry name" value="Terpene_cyclase-like_2"/>
</dbReference>
<keyword evidence="4" id="KW-1185">Reference proteome</keyword>
<evidence type="ECO:0000313" key="3">
    <source>
        <dbReference type="EMBL" id="MFD0883322.1"/>
    </source>
</evidence>
<reference evidence="4" key="1">
    <citation type="journal article" date="2019" name="Int. J. Syst. Evol. Microbiol.">
        <title>The Global Catalogue of Microorganisms (GCM) 10K type strain sequencing project: providing services to taxonomists for standard genome sequencing and annotation.</title>
        <authorList>
            <consortium name="The Broad Institute Genomics Platform"/>
            <consortium name="The Broad Institute Genome Sequencing Center for Infectious Disease"/>
            <person name="Wu L."/>
            <person name="Ma J."/>
        </authorList>
    </citation>
    <scope>NUCLEOTIDE SEQUENCE [LARGE SCALE GENOMIC DNA]</scope>
    <source>
        <strain evidence="4">CCUG 62974</strain>
    </source>
</reference>
<dbReference type="Proteomes" id="UP001597024">
    <property type="component" value="Unassembled WGS sequence"/>
</dbReference>
<accession>A0ABW3DJZ6</accession>
<evidence type="ECO:0000256" key="2">
    <source>
        <dbReference type="RuleBase" id="RU366034"/>
    </source>
</evidence>
<dbReference type="PANTHER" id="PTHR35201">
    <property type="entry name" value="TERPENE SYNTHASE"/>
    <property type="match status" value="1"/>
</dbReference>
<gene>
    <name evidence="3" type="ORF">ACFQ08_01950</name>
</gene>
<protein>
    <recommendedName>
        <fullName evidence="2">Terpene synthase</fullName>
        <ecNumber evidence="2">4.2.3.-</ecNumber>
    </recommendedName>
</protein>
<dbReference type="Gene3D" id="1.10.600.10">
    <property type="entry name" value="Farnesyl Diphosphate Synthase"/>
    <property type="match status" value="1"/>
</dbReference>
<dbReference type="Pfam" id="PF19086">
    <property type="entry name" value="Terpene_syn_C_2"/>
    <property type="match status" value="1"/>
</dbReference>
<sequence length="327" mass="36856">MPHIDLDLPFPSRISPYLDQVRAAHTSWVQAMGVVTPGAATDEHLAHQTCEMVALIFPQYDLPGVQLIADATGGPLMKMNDHFTAVTHSVEQVNRARDRYLSVMTVPPGRPPADPDSPGDMDLDPVARAWLDVWARQSYARSPAWQERVRANWIDWIDANVEEAEHNRNGHVLDKADYFRLRRRTIGTEVWYDLREAAGRFELPARVRDSGPIRAMHEASSDVMWLINEIFSLERDEADGVLHNLVFILQHQQALSRAQAIAEVKALIGDRVSRFQHHATELPALHDDLSLTATEAHALTCFVDGMQSLIRGNYDMSRTAGRYAEVK</sequence>
<dbReference type="SUPFAM" id="SSF48576">
    <property type="entry name" value="Terpenoid synthases"/>
    <property type="match status" value="1"/>
</dbReference>
<evidence type="ECO:0000256" key="1">
    <source>
        <dbReference type="ARBA" id="ARBA00023239"/>
    </source>
</evidence>
<evidence type="ECO:0000313" key="4">
    <source>
        <dbReference type="Proteomes" id="UP001597024"/>
    </source>
</evidence>
<organism evidence="3 4">
    <name type="scientific">Streptosporangium algeriense</name>
    <dbReference type="NCBI Taxonomy" id="1682748"/>
    <lineage>
        <taxon>Bacteria</taxon>
        <taxon>Bacillati</taxon>
        <taxon>Actinomycetota</taxon>
        <taxon>Actinomycetes</taxon>
        <taxon>Streptosporangiales</taxon>
        <taxon>Streptosporangiaceae</taxon>
        <taxon>Streptosporangium</taxon>
    </lineage>
</organism>